<organism evidence="5 6">
    <name type="scientific">Amphimedon queenslandica</name>
    <name type="common">Sponge</name>
    <dbReference type="NCBI Taxonomy" id="400682"/>
    <lineage>
        <taxon>Eukaryota</taxon>
        <taxon>Metazoa</taxon>
        <taxon>Porifera</taxon>
        <taxon>Demospongiae</taxon>
        <taxon>Heteroscleromorpha</taxon>
        <taxon>Haplosclerida</taxon>
        <taxon>Niphatidae</taxon>
        <taxon>Amphimedon</taxon>
    </lineage>
</organism>
<feature type="region of interest" description="Disordered" evidence="2">
    <location>
        <begin position="275"/>
        <end position="368"/>
    </location>
</feature>
<feature type="region of interest" description="Disordered" evidence="2">
    <location>
        <begin position="800"/>
        <end position="824"/>
    </location>
</feature>
<dbReference type="CDD" id="cd01271">
    <property type="entry name" value="PTB2_Fe65"/>
    <property type="match status" value="1"/>
</dbReference>
<feature type="compositionally biased region" description="Low complexity" evidence="2">
    <location>
        <begin position="305"/>
        <end position="317"/>
    </location>
</feature>
<accession>A0AAN0JKN6</accession>
<feature type="compositionally biased region" description="Polar residues" evidence="2">
    <location>
        <begin position="283"/>
        <end position="297"/>
    </location>
</feature>
<evidence type="ECO:0000313" key="6">
    <source>
        <dbReference type="Proteomes" id="UP000007879"/>
    </source>
</evidence>
<dbReference type="Proteomes" id="UP000007879">
    <property type="component" value="Unassembled WGS sequence"/>
</dbReference>
<dbReference type="RefSeq" id="XP_019857321.1">
    <property type="nucleotide sequence ID" value="XM_020001762.1"/>
</dbReference>
<evidence type="ECO:0008006" key="7">
    <source>
        <dbReference type="Google" id="ProtNLM"/>
    </source>
</evidence>
<dbReference type="EnsemblMetazoa" id="XM_020001762.1">
    <property type="protein sequence ID" value="XP_019857321.1"/>
    <property type="gene ID" value="LOC100636549"/>
</dbReference>
<evidence type="ECO:0000259" key="3">
    <source>
        <dbReference type="PROSITE" id="PS01179"/>
    </source>
</evidence>
<dbReference type="KEGG" id="aqu:100636549"/>
<evidence type="ECO:0000256" key="1">
    <source>
        <dbReference type="ARBA" id="ARBA00022737"/>
    </source>
</evidence>
<feature type="compositionally biased region" description="Basic and acidic residues" evidence="2">
    <location>
        <begin position="591"/>
        <end position="600"/>
    </location>
</feature>
<feature type="region of interest" description="Disordered" evidence="2">
    <location>
        <begin position="534"/>
        <end position="648"/>
    </location>
</feature>
<dbReference type="PANTHER" id="PTHR14058:SF8">
    <property type="entry name" value="PROTEIN FE65 HOMOLOG"/>
    <property type="match status" value="1"/>
</dbReference>
<sequence>MEKKGVTQTLPLPPGWRKLESDKGVYFWHKDTNRVQWKFPKEEALSYLKLKDTHGYVNVGRGNNSQTGSLDTTMYAEVTTKCLLEKENINLNDKERSKVALKVPVERPLLDNGYSTPSIPIPPVSSPHHSSEGSPPPPLPSRNYDEEDYMEDTPPPPLPERTDLSEQLLSPLKMQQFLYSSNASAINHITMEVRGTKKQNHSQDEILYDEPIIKPKVSKESAAADSVFYDEIPRALARPGKIEFMIAANPSSSENIKGSSLTSPVVEKAIKESDDSVMYDEVTTPNKPKTLIKTNQEAPPPPPRTSSSPSPTRSTNPLSPPPLPPPSVPPPPVPPPSVPPPPLPPRDLSPPPLPPPVSLSPKSPKQRPLAPVVAYHVTQPVIKPSLTDDGLMTVSHTRQSSKTLLPRRQLPAPEIPSRKASSVRLRRKHSPKLKKADTFDVLEKEDKELGEYDHLVHAVKTKGSTLPHRLDDPCYSKLQVDKSLLMRSGVTIEGSLMSASNSSIPDIVDSPLTLIHAPNPPSPVIRPRLHDYEDLDTNVDPSDSLIHAPNAPSTKIKPRSHDYEDPDENIDQDELIHAPNVPNPNRKPHPHNYEDLDKDSPGQFELVHAPNGPSSSPVPKNRSHTYEDLADKPKDNMIHAPNPPKPDIKPAPHLYESVKHHETGGDTPALVWDNSDMRPGLSSGFGSGAKTQADLKTKQRKTSNTPIAKPESVSDEDFERRLERLDNHYYPEIDIPLWPVPGGESSAPPPPRRASEIKQVVRNSWNVSTGSNGLPPGWKREVNEQGQVFYWHLPTGNIQYTKPEGPNASKSMSPSDSERGSLSPRVLKPTTFAAEYLGSVEVQEERLIKGRSVQVVFSAIEILTAKDGPPPQVLQQVAMFKRNDRVHLQVCGMELKWLNVTDGTVVVVQAINRIRVWGVGQINNKDFGYVSRNLKTHRHQCHVFRCDIAAVGLIQSLLDSHEVNRKFVPCPGQYHFTLLGTEKYKRLEAVYLGSRFVTSPHGIRVVNESVSYLSRDKSKWIPVYVDVASSHIRILDTKNEIVLKEHRIRFLSFLGIAHDDQYCGYVVDNGDNQFQFHGFFCEPNSDKICLALHSACQSRYQRVIDAHMIDEDSHSESNGRGHKKSLLKRIGSWKTTKSPNENEEEAAPPTSRNFIVQFLGMEPVSKPKGIDVVTEPLQKATKRTSGIHLVELVVSSSGFTINDPQKKYFVSKHISSKKITYCVRIRSHFVFIAKEGSSKHALFMFSESEVDAASLVTAVQDFMSQ</sequence>
<dbReference type="PRINTS" id="PR01217">
    <property type="entry name" value="PRICHEXTENSN"/>
</dbReference>
<dbReference type="InterPro" id="IPR039576">
    <property type="entry name" value="APBB1/2/3"/>
</dbReference>
<dbReference type="InterPro" id="IPR036020">
    <property type="entry name" value="WW_dom_sf"/>
</dbReference>
<dbReference type="GO" id="GO:0005737">
    <property type="term" value="C:cytoplasm"/>
    <property type="evidence" value="ECO:0007669"/>
    <property type="project" value="TreeGrafter"/>
</dbReference>
<dbReference type="SUPFAM" id="SSF51045">
    <property type="entry name" value="WW domain"/>
    <property type="match status" value="2"/>
</dbReference>
<dbReference type="SUPFAM" id="SSF50729">
    <property type="entry name" value="PH domain-like"/>
    <property type="match status" value="3"/>
</dbReference>
<evidence type="ECO:0000256" key="2">
    <source>
        <dbReference type="SAM" id="MobiDB-lite"/>
    </source>
</evidence>
<dbReference type="SMART" id="SM00462">
    <property type="entry name" value="PTB"/>
    <property type="match status" value="3"/>
</dbReference>
<dbReference type="Gene3D" id="2.20.70.10">
    <property type="match status" value="2"/>
</dbReference>
<dbReference type="GO" id="GO:0001540">
    <property type="term" value="F:amyloid-beta binding"/>
    <property type="evidence" value="ECO:0007669"/>
    <property type="project" value="InterPro"/>
</dbReference>
<dbReference type="PANTHER" id="PTHR14058">
    <property type="entry name" value="AMYLOID BETA A4 PRECURSOR PROTEIN-BINDING FAMILY B"/>
    <property type="match status" value="1"/>
</dbReference>
<dbReference type="PROSITE" id="PS01179">
    <property type="entry name" value="PID"/>
    <property type="match status" value="2"/>
</dbReference>
<dbReference type="CDD" id="cd00201">
    <property type="entry name" value="WW"/>
    <property type="match status" value="2"/>
</dbReference>
<feature type="region of interest" description="Disordered" evidence="2">
    <location>
        <begin position="682"/>
        <end position="717"/>
    </location>
</feature>
<dbReference type="Pfam" id="PF00640">
    <property type="entry name" value="PID"/>
    <property type="match status" value="2"/>
</dbReference>
<feature type="domain" description="PID" evidence="3">
    <location>
        <begin position="832"/>
        <end position="946"/>
    </location>
</feature>
<dbReference type="InterPro" id="IPR006020">
    <property type="entry name" value="PTB/PI_dom"/>
</dbReference>
<evidence type="ECO:0000313" key="5">
    <source>
        <dbReference type="EnsemblMetazoa" id="XP_019857321.1"/>
    </source>
</evidence>
<feature type="domain" description="PID" evidence="3">
    <location>
        <begin position="987"/>
        <end position="1111"/>
    </location>
</feature>
<dbReference type="GO" id="GO:0006355">
    <property type="term" value="P:regulation of DNA-templated transcription"/>
    <property type="evidence" value="ECO:0007669"/>
    <property type="project" value="TreeGrafter"/>
</dbReference>
<feature type="compositionally biased region" description="Basic and acidic residues" evidence="2">
    <location>
        <begin position="624"/>
        <end position="637"/>
    </location>
</feature>
<protein>
    <recommendedName>
        <fullName evidence="7">WW domain-containing protein</fullName>
    </recommendedName>
</protein>
<keyword evidence="1" id="KW-0677">Repeat</keyword>
<dbReference type="PROSITE" id="PS50020">
    <property type="entry name" value="WW_DOMAIN_2"/>
    <property type="match status" value="2"/>
</dbReference>
<dbReference type="InterPro" id="IPR001202">
    <property type="entry name" value="WW_dom"/>
</dbReference>
<feature type="region of interest" description="Disordered" evidence="2">
    <location>
        <begin position="111"/>
        <end position="162"/>
    </location>
</feature>
<dbReference type="GeneID" id="100636549"/>
<reference evidence="5" key="2">
    <citation type="submission" date="2024-06" db="UniProtKB">
        <authorList>
            <consortium name="EnsemblMetazoa"/>
        </authorList>
    </citation>
    <scope>IDENTIFICATION</scope>
</reference>
<dbReference type="CDD" id="cd00934">
    <property type="entry name" value="PTB"/>
    <property type="match status" value="1"/>
</dbReference>
<feature type="domain" description="WW" evidence="4">
    <location>
        <begin position="772"/>
        <end position="805"/>
    </location>
</feature>
<dbReference type="SMART" id="SM00456">
    <property type="entry name" value="WW"/>
    <property type="match status" value="2"/>
</dbReference>
<feature type="compositionally biased region" description="Acidic residues" evidence="2">
    <location>
        <begin position="564"/>
        <end position="573"/>
    </location>
</feature>
<keyword evidence="6" id="KW-1185">Reference proteome</keyword>
<evidence type="ECO:0000259" key="4">
    <source>
        <dbReference type="PROSITE" id="PS50020"/>
    </source>
</evidence>
<reference evidence="6" key="1">
    <citation type="journal article" date="2010" name="Nature">
        <title>The Amphimedon queenslandica genome and the evolution of animal complexity.</title>
        <authorList>
            <person name="Srivastava M."/>
            <person name="Simakov O."/>
            <person name="Chapman J."/>
            <person name="Fahey B."/>
            <person name="Gauthier M.E."/>
            <person name="Mitros T."/>
            <person name="Richards G.S."/>
            <person name="Conaco C."/>
            <person name="Dacre M."/>
            <person name="Hellsten U."/>
            <person name="Larroux C."/>
            <person name="Putnam N.H."/>
            <person name="Stanke M."/>
            <person name="Adamska M."/>
            <person name="Darling A."/>
            <person name="Degnan S.M."/>
            <person name="Oakley T.H."/>
            <person name="Plachetzki D.C."/>
            <person name="Zhai Y."/>
            <person name="Adamski M."/>
            <person name="Calcino A."/>
            <person name="Cummins S.F."/>
            <person name="Goodstein D.M."/>
            <person name="Harris C."/>
            <person name="Jackson D.J."/>
            <person name="Leys S.P."/>
            <person name="Shu S."/>
            <person name="Woodcroft B.J."/>
            <person name="Vervoort M."/>
            <person name="Kosik K.S."/>
            <person name="Manning G."/>
            <person name="Degnan B.M."/>
            <person name="Rokhsar D.S."/>
        </authorList>
    </citation>
    <scope>NUCLEOTIDE SEQUENCE [LARGE SCALE GENOMIC DNA]</scope>
</reference>
<proteinExistence type="predicted"/>
<feature type="domain" description="WW" evidence="4">
    <location>
        <begin position="10"/>
        <end position="42"/>
    </location>
</feature>
<feature type="compositionally biased region" description="Pro residues" evidence="2">
    <location>
        <begin position="318"/>
        <end position="358"/>
    </location>
</feature>
<dbReference type="Gene3D" id="2.30.29.30">
    <property type="entry name" value="Pleckstrin-homology domain (PH domain)/Phosphotyrosine-binding domain (PTB)"/>
    <property type="match status" value="3"/>
</dbReference>
<dbReference type="InterPro" id="IPR011993">
    <property type="entry name" value="PH-like_dom_sf"/>
</dbReference>
<dbReference type="AlphaFoldDB" id="A0AAN0JKN6"/>
<dbReference type="GO" id="GO:0005634">
    <property type="term" value="C:nucleus"/>
    <property type="evidence" value="ECO:0007669"/>
    <property type="project" value="TreeGrafter"/>
</dbReference>
<name>A0AAN0JKN6_AMPQE</name>